<reference evidence="3 4" key="1">
    <citation type="journal article" date="2014" name="PLoS Genet.">
        <title>Analysis of the Phlebiopsis gigantea genome, transcriptome and secretome provides insight into its pioneer colonization strategies of wood.</title>
        <authorList>
            <person name="Hori C."/>
            <person name="Ishida T."/>
            <person name="Igarashi K."/>
            <person name="Samejima M."/>
            <person name="Suzuki H."/>
            <person name="Master E."/>
            <person name="Ferreira P."/>
            <person name="Ruiz-Duenas F.J."/>
            <person name="Held B."/>
            <person name="Canessa P."/>
            <person name="Larrondo L.F."/>
            <person name="Schmoll M."/>
            <person name="Druzhinina I.S."/>
            <person name="Kubicek C.P."/>
            <person name="Gaskell J.A."/>
            <person name="Kersten P."/>
            <person name="St John F."/>
            <person name="Glasner J."/>
            <person name="Sabat G."/>
            <person name="Splinter BonDurant S."/>
            <person name="Syed K."/>
            <person name="Yadav J."/>
            <person name="Mgbeahuruike A.C."/>
            <person name="Kovalchuk A."/>
            <person name="Asiegbu F.O."/>
            <person name="Lackner G."/>
            <person name="Hoffmeister D."/>
            <person name="Rencoret J."/>
            <person name="Gutierrez A."/>
            <person name="Sun H."/>
            <person name="Lindquist E."/>
            <person name="Barry K."/>
            <person name="Riley R."/>
            <person name="Grigoriev I.V."/>
            <person name="Henrissat B."/>
            <person name="Kues U."/>
            <person name="Berka R.M."/>
            <person name="Martinez A.T."/>
            <person name="Covert S.F."/>
            <person name="Blanchette R.A."/>
            <person name="Cullen D."/>
        </authorList>
    </citation>
    <scope>NUCLEOTIDE SEQUENCE [LARGE SCALE GENOMIC DNA]</scope>
    <source>
        <strain evidence="3 4">11061_1 CR5-6</strain>
    </source>
</reference>
<feature type="compositionally biased region" description="Polar residues" evidence="1">
    <location>
        <begin position="378"/>
        <end position="388"/>
    </location>
</feature>
<feature type="compositionally biased region" description="Low complexity" evidence="1">
    <location>
        <begin position="669"/>
        <end position="694"/>
    </location>
</feature>
<feature type="compositionally biased region" description="Pro residues" evidence="1">
    <location>
        <begin position="598"/>
        <end position="608"/>
    </location>
</feature>
<evidence type="ECO:0000313" key="4">
    <source>
        <dbReference type="Proteomes" id="UP000053257"/>
    </source>
</evidence>
<feature type="domain" description="C2" evidence="2">
    <location>
        <begin position="1"/>
        <end position="137"/>
    </location>
</feature>
<feature type="compositionally biased region" description="Low complexity" evidence="1">
    <location>
        <begin position="609"/>
        <end position="628"/>
    </location>
</feature>
<evidence type="ECO:0000259" key="2">
    <source>
        <dbReference type="PROSITE" id="PS50004"/>
    </source>
</evidence>
<feature type="compositionally biased region" description="Pro residues" evidence="1">
    <location>
        <begin position="541"/>
        <end position="559"/>
    </location>
</feature>
<organism evidence="3 4">
    <name type="scientific">Phlebiopsis gigantea (strain 11061_1 CR5-6)</name>
    <name type="common">White-rot fungus</name>
    <name type="synonym">Peniophora gigantea</name>
    <dbReference type="NCBI Taxonomy" id="745531"/>
    <lineage>
        <taxon>Eukaryota</taxon>
        <taxon>Fungi</taxon>
        <taxon>Dikarya</taxon>
        <taxon>Basidiomycota</taxon>
        <taxon>Agaricomycotina</taxon>
        <taxon>Agaricomycetes</taxon>
        <taxon>Polyporales</taxon>
        <taxon>Phanerochaetaceae</taxon>
        <taxon>Phlebiopsis</taxon>
    </lineage>
</organism>
<dbReference type="Gene3D" id="2.60.40.150">
    <property type="entry name" value="C2 domain"/>
    <property type="match status" value="1"/>
</dbReference>
<dbReference type="SUPFAM" id="SSF49562">
    <property type="entry name" value="C2 domain (Calcium/lipid-binding domain, CaLB)"/>
    <property type="match status" value="1"/>
</dbReference>
<feature type="compositionally biased region" description="Polar residues" evidence="1">
    <location>
        <begin position="526"/>
        <end position="540"/>
    </location>
</feature>
<feature type="compositionally biased region" description="Polar residues" evidence="1">
    <location>
        <begin position="231"/>
        <end position="240"/>
    </location>
</feature>
<dbReference type="AlphaFoldDB" id="A0A0C3S858"/>
<proteinExistence type="predicted"/>
<evidence type="ECO:0000256" key="1">
    <source>
        <dbReference type="SAM" id="MobiDB-lite"/>
    </source>
</evidence>
<feature type="compositionally biased region" description="Polar residues" evidence="1">
    <location>
        <begin position="629"/>
        <end position="668"/>
    </location>
</feature>
<feature type="compositionally biased region" description="Low complexity" evidence="1">
    <location>
        <begin position="328"/>
        <end position="339"/>
    </location>
</feature>
<feature type="compositionally biased region" description="Low complexity" evidence="1">
    <location>
        <begin position="403"/>
        <end position="420"/>
    </location>
</feature>
<sequence>MSTGLREIGTLIVVVLKARNLPNKRHIGKQDPYCLITVNGEKRRTKAIKRGGQHPEWDEEIRFTVFEDDTEPSAPLGPNGTPPPPPPKKEKGPPSIKGGKFMTVTCYADDVREPDFIGEAKVDLTEALTKGETDEWFTIMSKDKYSGEVYLELTFWSNEPVPLKKTVSKHKVKKQYGGPGSFVPSDGPAHSSSDNINDFASISDVLPPSLRPSSSMAKVDLYKAPYETNRSHNSVSSMDTLANDFGQLSVQRQQPQQPQQPPPRQSSPQPPLAPSSSGYLDPQPSQYSYDSYSPYTQNNADPYNYNRPVTPTSSSYQSYPPQNPLPTQPTTYYPPYETPARPSTAYQGAPSSGFVPIPTPSPASASPVGPVPTPTPSNFSAASQQYPSASGFLPPSTSYHSIPPQQHPVYQYQYSPQSAQIDQSQYAQPPQTMSAPSTMNGAGHHPLPVPPPPPPSVPPQYRQAIPPPPPQGEYNQGYAEQPHQGIPPPPPLTQQSAISPASGQGGSRPLPVPGANQVMRRRHSTIGMQQQPGIPQNFTGPQPPMDYPPYGHIPPPPPLSASSSMSAVQPRPPPAQLVTGSTLPYPPTHPSHQSSAVPGPPPLPPPRAPSRAQSQQSSVNQSSPVYVSHPSQMQSQLSPVYPQHTSHSQPHTPSGYSPQPGHQASPGYSQHSHGQHPQGQHPQGQLAQNQQQPSHSMYQHIPPPPPTSNYGGTTSHTMALAASSFHPGPLPVPPQVSSGQSHGYPVASGSWQ</sequence>
<keyword evidence="4" id="KW-1185">Reference proteome</keyword>
<feature type="compositionally biased region" description="Polar residues" evidence="1">
    <location>
        <begin position="421"/>
        <end position="440"/>
    </location>
</feature>
<accession>A0A0C3S858</accession>
<feature type="compositionally biased region" description="Polar residues" evidence="1">
    <location>
        <begin position="493"/>
        <end position="502"/>
    </location>
</feature>
<feature type="compositionally biased region" description="Pro residues" evidence="1">
    <location>
        <begin position="447"/>
        <end position="458"/>
    </location>
</feature>
<feature type="region of interest" description="Disordered" evidence="1">
    <location>
        <begin position="178"/>
        <end position="213"/>
    </location>
</feature>
<feature type="compositionally biased region" description="Low complexity" evidence="1">
    <location>
        <begin position="308"/>
        <end position="320"/>
    </location>
</feature>
<dbReference type="OrthoDB" id="270970at2759"/>
<dbReference type="EMBL" id="KN840438">
    <property type="protein sequence ID" value="KIP12811.1"/>
    <property type="molecule type" value="Genomic_DNA"/>
</dbReference>
<gene>
    <name evidence="3" type="ORF">PHLGIDRAFT_27185</name>
</gene>
<name>A0A0C3S858_PHLG1</name>
<feature type="compositionally biased region" description="Polar residues" evidence="1">
    <location>
        <begin position="190"/>
        <end position="200"/>
    </location>
</feature>
<feature type="region of interest" description="Disordered" evidence="1">
    <location>
        <begin position="69"/>
        <end position="97"/>
    </location>
</feature>
<feature type="compositionally biased region" description="Polar residues" evidence="1">
    <location>
        <begin position="708"/>
        <end position="717"/>
    </location>
</feature>
<dbReference type="Pfam" id="PF00168">
    <property type="entry name" value="C2"/>
    <property type="match status" value="2"/>
</dbReference>
<dbReference type="Proteomes" id="UP000053257">
    <property type="component" value="Unassembled WGS sequence"/>
</dbReference>
<dbReference type="InterPro" id="IPR000008">
    <property type="entry name" value="C2_dom"/>
</dbReference>
<dbReference type="STRING" id="745531.A0A0C3S858"/>
<feature type="compositionally biased region" description="Pro residues" evidence="1">
    <location>
        <begin position="258"/>
        <end position="273"/>
    </location>
</feature>
<dbReference type="PROSITE" id="PS50004">
    <property type="entry name" value="C2"/>
    <property type="match status" value="1"/>
</dbReference>
<dbReference type="InterPro" id="IPR052981">
    <property type="entry name" value="Ingression_C2_domain"/>
</dbReference>
<dbReference type="SMART" id="SM00239">
    <property type="entry name" value="C2"/>
    <property type="match status" value="1"/>
</dbReference>
<feature type="compositionally biased region" description="Low complexity" evidence="1">
    <location>
        <begin position="274"/>
        <end position="295"/>
    </location>
</feature>
<feature type="region of interest" description="Disordered" evidence="1">
    <location>
        <begin position="228"/>
        <end position="752"/>
    </location>
</feature>
<dbReference type="PANTHER" id="PTHR47052:SF3">
    <property type="entry name" value="INGRESSION PROTEIN 1"/>
    <property type="match status" value="1"/>
</dbReference>
<evidence type="ECO:0000313" key="3">
    <source>
        <dbReference type="EMBL" id="KIP12811.1"/>
    </source>
</evidence>
<feature type="compositionally biased region" description="Low complexity" evidence="1">
    <location>
        <begin position="247"/>
        <end position="257"/>
    </location>
</feature>
<dbReference type="InterPro" id="IPR037791">
    <property type="entry name" value="C2_fungal_Inn1"/>
</dbReference>
<dbReference type="HOGENOM" id="CLU_341949_0_0_1"/>
<dbReference type="PANTHER" id="PTHR47052">
    <property type="entry name" value="CONSERVED SERINE PROLINE-RICH PROTEIN (AFU_ORTHOLOGUE AFUA_2G01790)"/>
    <property type="match status" value="1"/>
</dbReference>
<protein>
    <recommendedName>
        <fullName evidence="2">C2 domain-containing protein</fullName>
    </recommendedName>
</protein>
<dbReference type="InterPro" id="IPR035892">
    <property type="entry name" value="C2_domain_sf"/>
</dbReference>
<dbReference type="CDD" id="cd08681">
    <property type="entry name" value="C2_fungal_Inn1p-like"/>
    <property type="match status" value="1"/>
</dbReference>